<keyword evidence="1 4" id="KW-0808">Transferase</keyword>
<dbReference type="CDD" id="cd03809">
    <property type="entry name" value="GT4_MtfB-like"/>
    <property type="match status" value="1"/>
</dbReference>
<dbReference type="PANTHER" id="PTHR46401">
    <property type="entry name" value="GLYCOSYLTRANSFERASE WBBK-RELATED"/>
    <property type="match status" value="1"/>
</dbReference>
<dbReference type="GO" id="GO:0016757">
    <property type="term" value="F:glycosyltransferase activity"/>
    <property type="evidence" value="ECO:0007669"/>
    <property type="project" value="InterPro"/>
</dbReference>
<dbReference type="PANTHER" id="PTHR46401:SF2">
    <property type="entry name" value="GLYCOSYLTRANSFERASE WBBK-RELATED"/>
    <property type="match status" value="1"/>
</dbReference>
<evidence type="ECO:0000259" key="3">
    <source>
        <dbReference type="Pfam" id="PF13439"/>
    </source>
</evidence>
<dbReference type="GO" id="GO:0009103">
    <property type="term" value="P:lipopolysaccharide biosynthetic process"/>
    <property type="evidence" value="ECO:0007669"/>
    <property type="project" value="TreeGrafter"/>
</dbReference>
<evidence type="ECO:0000256" key="1">
    <source>
        <dbReference type="ARBA" id="ARBA00022679"/>
    </source>
</evidence>
<sequence>MSGISTTAPDRLVFDNIVFSLQRTGGISRFWSKLVERHEGNPSARFVEHASLINLYRETLALAPQAIISDHRLPLRVARYLDFRRGFGGERHIFHSSYYRSNRHPDAINVATIHDLIYEKFERGLARTVHIQQKSRALRLADCLVCVSEATRRDLVEHYPFCNDKRIEVIPNGVDPTDSAIEPPVLPAALTGRRFILYVGHRGACKGFDRTYDLLCALPSDIACVVVGSGFSPEETRAIAAHGLADRFFSLGRVDDATLSGLYAAASFFFFPSLYEGFGIPPIEAMQHGCPVLATNRSSVPEVVGDAALLFDPDDRDMMIRHALVILSGANIEALRERGRARAAILEWRHALDRYDALYADLLADIGLRKN</sequence>
<keyword evidence="5" id="KW-1185">Reference proteome</keyword>
<dbReference type="Pfam" id="PF00534">
    <property type="entry name" value="Glycos_transf_1"/>
    <property type="match status" value="1"/>
</dbReference>
<dbReference type="RefSeq" id="WP_175310660.1">
    <property type="nucleotide sequence ID" value="NZ_CBCRYR010000031.1"/>
</dbReference>
<proteinExistence type="predicted"/>
<comment type="caution">
    <text evidence="4">The sequence shown here is derived from an EMBL/GenBank/DDBJ whole genome shotgun (WGS) entry which is preliminary data.</text>
</comment>
<accession>A0A7Y6EE52</accession>
<organism evidence="4 5">
    <name type="scientific">Sphingomonas zeae</name>
    <dbReference type="NCBI Taxonomy" id="1646122"/>
    <lineage>
        <taxon>Bacteria</taxon>
        <taxon>Pseudomonadati</taxon>
        <taxon>Pseudomonadota</taxon>
        <taxon>Alphaproteobacteria</taxon>
        <taxon>Sphingomonadales</taxon>
        <taxon>Sphingomonadaceae</taxon>
        <taxon>Sphingomonas</taxon>
    </lineage>
</organism>
<feature type="domain" description="Glycosyl transferase family 1" evidence="2">
    <location>
        <begin position="191"/>
        <end position="329"/>
    </location>
</feature>
<dbReference type="SUPFAM" id="SSF53756">
    <property type="entry name" value="UDP-Glycosyltransferase/glycogen phosphorylase"/>
    <property type="match status" value="1"/>
</dbReference>
<dbReference type="Pfam" id="PF13439">
    <property type="entry name" value="Glyco_transf_4"/>
    <property type="match status" value="1"/>
</dbReference>
<feature type="domain" description="Glycosyltransferase subfamily 4-like N-terminal" evidence="3">
    <location>
        <begin position="92"/>
        <end position="177"/>
    </location>
</feature>
<evidence type="ECO:0000313" key="4">
    <source>
        <dbReference type="EMBL" id="NUU45874.1"/>
    </source>
</evidence>
<dbReference type="Gene3D" id="3.40.50.2000">
    <property type="entry name" value="Glycogen Phosphorylase B"/>
    <property type="match status" value="2"/>
</dbReference>
<dbReference type="EMBL" id="JABMCH010000049">
    <property type="protein sequence ID" value="NUU45874.1"/>
    <property type="molecule type" value="Genomic_DNA"/>
</dbReference>
<name>A0A7Y6EE52_9SPHN</name>
<evidence type="ECO:0000259" key="2">
    <source>
        <dbReference type="Pfam" id="PF00534"/>
    </source>
</evidence>
<dbReference type="InterPro" id="IPR028098">
    <property type="entry name" value="Glyco_trans_4-like_N"/>
</dbReference>
<reference evidence="4 5" key="1">
    <citation type="submission" date="2020-05" db="EMBL/GenBank/DDBJ databases">
        <title>Genome Sequencing of Type Strains.</title>
        <authorList>
            <person name="Lemaire J.F."/>
            <person name="Inderbitzin P."/>
            <person name="Gregorio O.A."/>
            <person name="Collins S.B."/>
            <person name="Wespe N."/>
            <person name="Knight-Connoni V."/>
        </authorList>
    </citation>
    <scope>NUCLEOTIDE SEQUENCE [LARGE SCALE GENOMIC DNA]</scope>
    <source>
        <strain evidence="4 5">DSM 100049</strain>
    </source>
</reference>
<dbReference type="Proteomes" id="UP000536441">
    <property type="component" value="Unassembled WGS sequence"/>
</dbReference>
<protein>
    <submittedName>
        <fullName evidence="4">Glycosyltransferase family 4 protein</fullName>
    </submittedName>
</protein>
<dbReference type="InterPro" id="IPR001296">
    <property type="entry name" value="Glyco_trans_1"/>
</dbReference>
<dbReference type="AlphaFoldDB" id="A0A7Y6EE52"/>
<evidence type="ECO:0000313" key="5">
    <source>
        <dbReference type="Proteomes" id="UP000536441"/>
    </source>
</evidence>
<gene>
    <name evidence="4" type="ORF">HP438_02635</name>
</gene>